<dbReference type="Gene3D" id="3.40.50.300">
    <property type="entry name" value="P-loop containing nucleotide triphosphate hydrolases"/>
    <property type="match status" value="1"/>
</dbReference>
<dbReference type="Proteomes" id="UP000242705">
    <property type="component" value="Unassembled WGS sequence"/>
</dbReference>
<dbReference type="SUPFAM" id="SSF52540">
    <property type="entry name" value="P-loop containing nucleoside triphosphate hydrolases"/>
    <property type="match status" value="1"/>
</dbReference>
<protein>
    <submittedName>
        <fullName evidence="1">Uncharacterized protein</fullName>
    </submittedName>
</protein>
<reference evidence="1 2" key="1">
    <citation type="journal article" date="2014" name="BMC Genomics">
        <title>Comparison of environmental and isolate Sulfobacillus genomes reveals diverse carbon, sulfur, nitrogen, and hydrogen metabolisms.</title>
        <authorList>
            <person name="Justice N.B."/>
            <person name="Norman A."/>
            <person name="Brown C.T."/>
            <person name="Singh A."/>
            <person name="Thomas B.C."/>
            <person name="Banfield J.F."/>
        </authorList>
    </citation>
    <scope>NUCLEOTIDE SEQUENCE [LARGE SCALE GENOMIC DNA]</scope>
    <source>
        <strain evidence="1">AMDSBA5</strain>
    </source>
</reference>
<comment type="caution">
    <text evidence="1">The sequence shown here is derived from an EMBL/GenBank/DDBJ whole genome shotgun (WGS) entry which is preliminary data.</text>
</comment>
<evidence type="ECO:0000313" key="1">
    <source>
        <dbReference type="EMBL" id="PSR25419.1"/>
    </source>
</evidence>
<organism evidence="1 2">
    <name type="scientific">Sulfobacillus thermosulfidooxidans</name>
    <dbReference type="NCBI Taxonomy" id="28034"/>
    <lineage>
        <taxon>Bacteria</taxon>
        <taxon>Bacillati</taxon>
        <taxon>Bacillota</taxon>
        <taxon>Clostridia</taxon>
        <taxon>Eubacteriales</taxon>
        <taxon>Clostridiales Family XVII. Incertae Sedis</taxon>
        <taxon>Sulfobacillus</taxon>
    </lineage>
</organism>
<dbReference type="AlphaFoldDB" id="A0A2T2WT42"/>
<proteinExistence type="predicted"/>
<name>A0A2T2WT42_SULTH</name>
<dbReference type="InterPro" id="IPR027417">
    <property type="entry name" value="P-loop_NTPase"/>
</dbReference>
<dbReference type="EMBL" id="PXYX01000030">
    <property type="protein sequence ID" value="PSR25419.1"/>
    <property type="molecule type" value="Genomic_DNA"/>
</dbReference>
<gene>
    <name evidence="1" type="ORF">C7B47_12235</name>
</gene>
<evidence type="ECO:0000313" key="2">
    <source>
        <dbReference type="Proteomes" id="UP000242705"/>
    </source>
</evidence>
<accession>A0A2T2WT42</accession>
<sequence>MITGQDRQSHWEIGQSGLQAGVQPDPATRLIIGTSAVEMGVSYERVTHAIMAPGMDAAAWLQRIGRVARGRLEEKSGLPNHGPLSKALINNFSHGITRAANIALKISGKLWAFCARLMAPVPLYSARPIGEC</sequence>